<comment type="subcellular location">
    <subcellularLocation>
        <location evidence="1">Cytoplasm</location>
        <location evidence="1">Cytoskeleton</location>
    </subcellularLocation>
</comment>
<dbReference type="GO" id="GO:0007018">
    <property type="term" value="P:microtubule-based movement"/>
    <property type="evidence" value="ECO:0007669"/>
    <property type="project" value="InterPro"/>
</dbReference>
<dbReference type="GO" id="GO:0015630">
    <property type="term" value="C:microtubule cytoskeleton"/>
    <property type="evidence" value="ECO:0007669"/>
    <property type="project" value="UniProtKB-ARBA"/>
</dbReference>
<comment type="caution">
    <text evidence="5">Lacks conserved residue(s) required for the propagation of feature annotation.</text>
</comment>
<keyword evidence="2" id="KW-0547">Nucleotide-binding</keyword>
<dbReference type="GO" id="GO:0003777">
    <property type="term" value="F:microtubule motor activity"/>
    <property type="evidence" value="ECO:0007669"/>
    <property type="project" value="InterPro"/>
</dbReference>
<accession>A0AAV2RB24</accession>
<dbReference type="PRINTS" id="PR00380">
    <property type="entry name" value="KINESINHEAVY"/>
</dbReference>
<evidence type="ECO:0000313" key="7">
    <source>
        <dbReference type="EMBL" id="CAL4119854.1"/>
    </source>
</evidence>
<keyword evidence="4" id="KW-0963">Cytoplasm</keyword>
<dbReference type="InterPro" id="IPR027640">
    <property type="entry name" value="Kinesin-like_fam"/>
</dbReference>
<dbReference type="Proteomes" id="UP001497623">
    <property type="component" value="Unassembled WGS sequence"/>
</dbReference>
<dbReference type="EMBL" id="CAXKWB010017837">
    <property type="protein sequence ID" value="CAL4119854.1"/>
    <property type="molecule type" value="Genomic_DNA"/>
</dbReference>
<dbReference type="SUPFAM" id="SSF52540">
    <property type="entry name" value="P-loop containing nucleoside triphosphate hydrolases"/>
    <property type="match status" value="1"/>
</dbReference>
<dbReference type="InterPro" id="IPR036961">
    <property type="entry name" value="Kinesin_motor_dom_sf"/>
</dbReference>
<dbReference type="InterPro" id="IPR001752">
    <property type="entry name" value="Kinesin_motor_dom"/>
</dbReference>
<dbReference type="GO" id="GO:0005524">
    <property type="term" value="F:ATP binding"/>
    <property type="evidence" value="ECO:0007669"/>
    <property type="project" value="UniProtKB-KW"/>
</dbReference>
<gene>
    <name evidence="7" type="ORF">MNOR_LOCUS21821</name>
</gene>
<keyword evidence="3" id="KW-0067">ATP-binding</keyword>
<evidence type="ECO:0000313" key="8">
    <source>
        <dbReference type="Proteomes" id="UP001497623"/>
    </source>
</evidence>
<dbReference type="PANTHER" id="PTHR47972">
    <property type="entry name" value="KINESIN-LIKE PROTEIN KLP-3"/>
    <property type="match status" value="1"/>
</dbReference>
<dbReference type="AlphaFoldDB" id="A0AAV2RB24"/>
<reference evidence="7 8" key="1">
    <citation type="submission" date="2024-05" db="EMBL/GenBank/DDBJ databases">
        <authorList>
            <person name="Wallberg A."/>
        </authorList>
    </citation>
    <scope>NUCLEOTIDE SEQUENCE [LARGE SCALE GENOMIC DNA]</scope>
</reference>
<evidence type="ECO:0000259" key="6">
    <source>
        <dbReference type="PROSITE" id="PS50067"/>
    </source>
</evidence>
<evidence type="ECO:0000256" key="2">
    <source>
        <dbReference type="ARBA" id="ARBA00022741"/>
    </source>
</evidence>
<sequence length="266" mass="29319">MIGPENNPGIAPGVFKELFHLVKEDYNHNEVQVSTYIVELYNDKLIDLLKPNGTNENYRLDIKYNKKGAVHVAGAIEKIVNSAEELSKVFREGIANRSTAATLMNKNSSRSHLIITICLKVTHRQTGNVLSGKLTLLDLAGSERQSKTGAKDEQLQEANSINKSLSALGDVISALTSKASHVPYRNSKLTLLLQDSLGGNAKTLIYVNASPSAKNVNETCNSLEFASRFKKITNKVNKNSDSKEIARLKEVIKRLRKGEDLDDNTI</sequence>
<dbReference type="PROSITE" id="PS50067">
    <property type="entry name" value="KINESIN_MOTOR_2"/>
    <property type="match status" value="1"/>
</dbReference>
<comment type="similarity">
    <text evidence="5">Belongs to the TRAFAC class myosin-kinesin ATPase superfamily. Kinesin family.</text>
</comment>
<dbReference type="InterPro" id="IPR027417">
    <property type="entry name" value="P-loop_NTPase"/>
</dbReference>
<dbReference type="PANTHER" id="PTHR47972:SF16">
    <property type="entry name" value="KINESIN-LIKE PROTEIN"/>
    <property type="match status" value="1"/>
</dbReference>
<dbReference type="SMART" id="SM00129">
    <property type="entry name" value="KISc"/>
    <property type="match status" value="1"/>
</dbReference>
<evidence type="ECO:0000256" key="3">
    <source>
        <dbReference type="ARBA" id="ARBA00022840"/>
    </source>
</evidence>
<dbReference type="Pfam" id="PF00225">
    <property type="entry name" value="Kinesin"/>
    <property type="match status" value="1"/>
</dbReference>
<evidence type="ECO:0000256" key="1">
    <source>
        <dbReference type="ARBA" id="ARBA00004245"/>
    </source>
</evidence>
<name>A0AAV2RB24_MEGNR</name>
<protein>
    <recommendedName>
        <fullName evidence="6">Kinesin motor domain-containing protein</fullName>
    </recommendedName>
</protein>
<keyword evidence="4" id="KW-0206">Cytoskeleton</keyword>
<evidence type="ECO:0000256" key="5">
    <source>
        <dbReference type="PROSITE-ProRule" id="PRU00283"/>
    </source>
</evidence>
<proteinExistence type="inferred from homology"/>
<evidence type="ECO:0000256" key="4">
    <source>
        <dbReference type="ARBA" id="ARBA00023212"/>
    </source>
</evidence>
<comment type="caution">
    <text evidence="7">The sequence shown here is derived from an EMBL/GenBank/DDBJ whole genome shotgun (WGS) entry which is preliminary data.</text>
</comment>
<dbReference type="Gene3D" id="3.40.850.10">
    <property type="entry name" value="Kinesin motor domain"/>
    <property type="match status" value="1"/>
</dbReference>
<dbReference type="GO" id="GO:0008017">
    <property type="term" value="F:microtubule binding"/>
    <property type="evidence" value="ECO:0007669"/>
    <property type="project" value="InterPro"/>
</dbReference>
<keyword evidence="8" id="KW-1185">Reference proteome</keyword>
<feature type="domain" description="Kinesin motor" evidence="6">
    <location>
        <begin position="1"/>
        <end position="232"/>
    </location>
</feature>
<organism evidence="7 8">
    <name type="scientific">Meganyctiphanes norvegica</name>
    <name type="common">Northern krill</name>
    <name type="synonym">Thysanopoda norvegica</name>
    <dbReference type="NCBI Taxonomy" id="48144"/>
    <lineage>
        <taxon>Eukaryota</taxon>
        <taxon>Metazoa</taxon>
        <taxon>Ecdysozoa</taxon>
        <taxon>Arthropoda</taxon>
        <taxon>Crustacea</taxon>
        <taxon>Multicrustacea</taxon>
        <taxon>Malacostraca</taxon>
        <taxon>Eumalacostraca</taxon>
        <taxon>Eucarida</taxon>
        <taxon>Euphausiacea</taxon>
        <taxon>Euphausiidae</taxon>
        <taxon>Meganyctiphanes</taxon>
    </lineage>
</organism>